<feature type="region of interest" description="Disordered" evidence="1">
    <location>
        <begin position="213"/>
        <end position="313"/>
    </location>
</feature>
<reference evidence="2" key="1">
    <citation type="journal article" date="2021" name="Open Biol.">
        <title>Shared evolutionary footprints suggest mitochondrial oxidative damage underlies multiple complex I losses in fungi.</title>
        <authorList>
            <person name="Schikora-Tamarit M.A."/>
            <person name="Marcet-Houben M."/>
            <person name="Nosek J."/>
            <person name="Gabaldon T."/>
        </authorList>
    </citation>
    <scope>NUCLEOTIDE SEQUENCE</scope>
    <source>
        <strain evidence="2">CBS2887</strain>
    </source>
</reference>
<accession>A0A9P8QA72</accession>
<feature type="compositionally biased region" description="Basic and acidic residues" evidence="1">
    <location>
        <begin position="284"/>
        <end position="297"/>
    </location>
</feature>
<feature type="compositionally biased region" description="Polar residues" evidence="1">
    <location>
        <begin position="219"/>
        <end position="228"/>
    </location>
</feature>
<dbReference type="Proteomes" id="UP000774326">
    <property type="component" value="Unassembled WGS sequence"/>
</dbReference>
<name>A0A9P8QA72_WICPI</name>
<dbReference type="EMBL" id="JAEUBG010000947">
    <property type="protein sequence ID" value="KAH3687173.1"/>
    <property type="molecule type" value="Genomic_DNA"/>
</dbReference>
<comment type="caution">
    <text evidence="2">The sequence shown here is derived from an EMBL/GenBank/DDBJ whole genome shotgun (WGS) entry which is preliminary data.</text>
</comment>
<dbReference type="AlphaFoldDB" id="A0A9P8QA72"/>
<gene>
    <name evidence="2" type="ORF">WICPIJ_001832</name>
</gene>
<evidence type="ECO:0000313" key="2">
    <source>
        <dbReference type="EMBL" id="KAH3687173.1"/>
    </source>
</evidence>
<reference evidence="2" key="2">
    <citation type="submission" date="2021-01" db="EMBL/GenBank/DDBJ databases">
        <authorList>
            <person name="Schikora-Tamarit M.A."/>
        </authorList>
    </citation>
    <scope>NUCLEOTIDE SEQUENCE</scope>
    <source>
        <strain evidence="2">CBS2887</strain>
    </source>
</reference>
<feature type="compositionally biased region" description="Polar residues" evidence="1">
    <location>
        <begin position="298"/>
        <end position="313"/>
    </location>
</feature>
<proteinExistence type="predicted"/>
<organism evidence="2 3">
    <name type="scientific">Wickerhamomyces pijperi</name>
    <name type="common">Yeast</name>
    <name type="synonym">Pichia pijperi</name>
    <dbReference type="NCBI Taxonomy" id="599730"/>
    <lineage>
        <taxon>Eukaryota</taxon>
        <taxon>Fungi</taxon>
        <taxon>Dikarya</taxon>
        <taxon>Ascomycota</taxon>
        <taxon>Saccharomycotina</taxon>
        <taxon>Saccharomycetes</taxon>
        <taxon>Phaffomycetales</taxon>
        <taxon>Wickerhamomycetaceae</taxon>
        <taxon>Wickerhamomyces</taxon>
    </lineage>
</organism>
<evidence type="ECO:0000256" key="1">
    <source>
        <dbReference type="SAM" id="MobiDB-lite"/>
    </source>
</evidence>
<protein>
    <submittedName>
        <fullName evidence="2">Uncharacterized protein</fullName>
    </submittedName>
</protein>
<evidence type="ECO:0000313" key="3">
    <source>
        <dbReference type="Proteomes" id="UP000774326"/>
    </source>
</evidence>
<keyword evidence="3" id="KW-1185">Reference proteome</keyword>
<sequence length="389" mass="42888">MAATPTLPPLSATYLSNLIPEEPLLQQSILQISQKFKDHITDQLTNSFKFQSHLLFSYNKLIKNVKIVNYHLSEATFTKNDQSTLREDVLNLREEMDSTLDRLELILDNLKGDFSDYPLLNDIMQHRGSQSDLEESFEHINTMRSIELEGSDRDSTMMSIDGSADTQDDDAVLQGLQTTTATANEHNILADESDHGQLTSEIHSNTIADVAPAEDQDQPKSQDSNTNEDIPFSLDETEQEDGISRRIEEEVTSSPEAMNVDDTRADTPADEDLNNSIAGLGLKADTDHKQLEEENKTVRTGSSSDISSVNIHDLPSKSSIRTVNHMNSNRSSSSLRSSPLKLLPGSLRVSSVAMAVASTCNVTVSGNYSSVPDKPLKFKGISESSDVNK</sequence>